<name>A0A518IVV3_9BACT</name>
<dbReference type="Proteomes" id="UP000316770">
    <property type="component" value="Chromosome"/>
</dbReference>
<protein>
    <recommendedName>
        <fullName evidence="3">Helix-turn-helix domain protein</fullName>
    </recommendedName>
</protein>
<dbReference type="RefSeq" id="WP_145286408.1">
    <property type="nucleotide sequence ID" value="NZ_CP036318.1"/>
</dbReference>
<sequence length="74" mass="8142">MPTSQPMPQAYPPLLTKQQTAELYATTTRTIDRWLLEKVLPSDAKVIIGGSVRFRTAVLIDHINGSTTDTPEGC</sequence>
<organism evidence="1 2">
    <name type="scientific">Rosistilla oblonga</name>
    <dbReference type="NCBI Taxonomy" id="2527990"/>
    <lineage>
        <taxon>Bacteria</taxon>
        <taxon>Pseudomonadati</taxon>
        <taxon>Planctomycetota</taxon>
        <taxon>Planctomycetia</taxon>
        <taxon>Pirellulales</taxon>
        <taxon>Pirellulaceae</taxon>
        <taxon>Rosistilla</taxon>
    </lineage>
</organism>
<dbReference type="AlphaFoldDB" id="A0A518IVV3"/>
<dbReference type="EMBL" id="CP036318">
    <property type="protein sequence ID" value="QDV57205.1"/>
    <property type="molecule type" value="Genomic_DNA"/>
</dbReference>
<reference evidence="1 2" key="1">
    <citation type="submission" date="2019-02" db="EMBL/GenBank/DDBJ databases">
        <title>Deep-cultivation of Planctomycetes and their phenomic and genomic characterization uncovers novel biology.</title>
        <authorList>
            <person name="Wiegand S."/>
            <person name="Jogler M."/>
            <person name="Boedeker C."/>
            <person name="Pinto D."/>
            <person name="Vollmers J."/>
            <person name="Rivas-Marin E."/>
            <person name="Kohn T."/>
            <person name="Peeters S.H."/>
            <person name="Heuer A."/>
            <person name="Rast P."/>
            <person name="Oberbeckmann S."/>
            <person name="Bunk B."/>
            <person name="Jeske O."/>
            <person name="Meyerdierks A."/>
            <person name="Storesund J.E."/>
            <person name="Kallscheuer N."/>
            <person name="Luecker S."/>
            <person name="Lage O.M."/>
            <person name="Pohl T."/>
            <person name="Merkel B.J."/>
            <person name="Hornburger P."/>
            <person name="Mueller R.-W."/>
            <person name="Bruemmer F."/>
            <person name="Labrenz M."/>
            <person name="Spormann A.M."/>
            <person name="Op den Camp H."/>
            <person name="Overmann J."/>
            <person name="Amann R."/>
            <person name="Jetten M.S.M."/>
            <person name="Mascher T."/>
            <person name="Medema M.H."/>
            <person name="Devos D.P."/>
            <person name="Kaster A.-K."/>
            <person name="Ovreas L."/>
            <person name="Rohde M."/>
            <person name="Galperin M.Y."/>
            <person name="Jogler C."/>
        </authorList>
    </citation>
    <scope>NUCLEOTIDE SEQUENCE [LARGE SCALE GENOMIC DNA]</scope>
    <source>
        <strain evidence="1 2">Mal33</strain>
    </source>
</reference>
<gene>
    <name evidence="1" type="ORF">Mal33_32080</name>
</gene>
<proteinExistence type="predicted"/>
<evidence type="ECO:0000313" key="1">
    <source>
        <dbReference type="EMBL" id="QDV57205.1"/>
    </source>
</evidence>
<accession>A0A518IVV3</accession>
<keyword evidence="2" id="KW-1185">Reference proteome</keyword>
<evidence type="ECO:0000313" key="2">
    <source>
        <dbReference type="Proteomes" id="UP000316770"/>
    </source>
</evidence>
<evidence type="ECO:0008006" key="3">
    <source>
        <dbReference type="Google" id="ProtNLM"/>
    </source>
</evidence>